<evidence type="ECO:0000313" key="1">
    <source>
        <dbReference type="EMBL" id="MFB9472752.1"/>
    </source>
</evidence>
<protein>
    <submittedName>
        <fullName evidence="1">Uncharacterized protein</fullName>
    </submittedName>
</protein>
<dbReference type="RefSeq" id="WP_364364189.1">
    <property type="nucleotide sequence ID" value="NZ_JBHMCF010000029.1"/>
</dbReference>
<reference evidence="1 2" key="1">
    <citation type="submission" date="2024-09" db="EMBL/GenBank/DDBJ databases">
        <authorList>
            <person name="Sun Q."/>
            <person name="Mori K."/>
        </authorList>
    </citation>
    <scope>NUCLEOTIDE SEQUENCE [LARGE SCALE GENOMIC DNA]</scope>
    <source>
        <strain evidence="1 2">JCM 3324</strain>
    </source>
</reference>
<proteinExistence type="predicted"/>
<gene>
    <name evidence="1" type="ORF">ACFFR3_24910</name>
</gene>
<sequence length="75" mass="8375">MATQEHINTARRQLEHLRDHHQDDVLALARLVEAGALKGPAGDRLAADLRSWDHAVKDLFTRALSLLDTLTPDAR</sequence>
<accession>A0ABV5NR09</accession>
<dbReference type="Proteomes" id="UP001589568">
    <property type="component" value="Unassembled WGS sequence"/>
</dbReference>
<organism evidence="1 2">
    <name type="scientific">Nonomuraea salmonea</name>
    <dbReference type="NCBI Taxonomy" id="46181"/>
    <lineage>
        <taxon>Bacteria</taxon>
        <taxon>Bacillati</taxon>
        <taxon>Actinomycetota</taxon>
        <taxon>Actinomycetes</taxon>
        <taxon>Streptosporangiales</taxon>
        <taxon>Streptosporangiaceae</taxon>
        <taxon>Nonomuraea</taxon>
    </lineage>
</organism>
<name>A0ABV5NR09_9ACTN</name>
<comment type="caution">
    <text evidence="1">The sequence shown here is derived from an EMBL/GenBank/DDBJ whole genome shotgun (WGS) entry which is preliminary data.</text>
</comment>
<evidence type="ECO:0000313" key="2">
    <source>
        <dbReference type="Proteomes" id="UP001589568"/>
    </source>
</evidence>
<keyword evidence="2" id="KW-1185">Reference proteome</keyword>
<dbReference type="EMBL" id="JBHMCF010000029">
    <property type="protein sequence ID" value="MFB9472752.1"/>
    <property type="molecule type" value="Genomic_DNA"/>
</dbReference>